<feature type="region of interest" description="C-terminal hotdog fold" evidence="64">
    <location>
        <begin position="839"/>
        <end position="978"/>
    </location>
</feature>
<evidence type="ECO:0000256" key="30">
    <source>
        <dbReference type="ARBA" id="ARBA00023401"/>
    </source>
</evidence>
<evidence type="ECO:0000256" key="36">
    <source>
        <dbReference type="ARBA" id="ARBA00047400"/>
    </source>
</evidence>
<dbReference type="SUPFAM" id="SSF52151">
    <property type="entry name" value="FabD/lysophospholipase-like"/>
    <property type="match status" value="1"/>
</dbReference>
<evidence type="ECO:0000256" key="42">
    <source>
        <dbReference type="ARBA" id="ARBA00047897"/>
    </source>
</evidence>
<dbReference type="GO" id="GO:0031177">
    <property type="term" value="F:phosphopantetheine binding"/>
    <property type="evidence" value="ECO:0007669"/>
    <property type="project" value="InterPro"/>
</dbReference>
<dbReference type="GO" id="GO:0004313">
    <property type="term" value="F:[acyl-carrier-protein] S-acetyltransferase activity"/>
    <property type="evidence" value="ECO:0007669"/>
    <property type="project" value="UniProtKB-EC"/>
</dbReference>
<evidence type="ECO:0000256" key="24">
    <source>
        <dbReference type="ARBA" id="ARBA00023351"/>
    </source>
</evidence>
<keyword evidence="15" id="KW-0521">NADP</keyword>
<comment type="catalytic activity">
    <reaction evidence="60">
        <text>3-oxooctanoyl-[ACP] + NADPH + H(+) = (3R)-hydroxyoctanoyl-[ACP] + NADP(+)</text>
        <dbReference type="Rhea" id="RHEA:41840"/>
        <dbReference type="Rhea" id="RHEA-COMP:9633"/>
        <dbReference type="Rhea" id="RHEA-COMP:9634"/>
        <dbReference type="ChEBI" id="CHEBI:15378"/>
        <dbReference type="ChEBI" id="CHEBI:57783"/>
        <dbReference type="ChEBI" id="CHEBI:58349"/>
        <dbReference type="ChEBI" id="CHEBI:78460"/>
        <dbReference type="ChEBI" id="CHEBI:78461"/>
    </reaction>
    <physiologicalReaction direction="left-to-right" evidence="60">
        <dbReference type="Rhea" id="RHEA:41841"/>
    </physiologicalReaction>
</comment>
<evidence type="ECO:0000256" key="21">
    <source>
        <dbReference type="ARBA" id="ARBA00023160"/>
    </source>
</evidence>
<feature type="active site" description="Proton donor; for dehydratase activity" evidence="64">
    <location>
        <position position="888"/>
    </location>
</feature>
<name>A0AAD9PCM8_RIDPI</name>
<keyword evidence="9" id="KW-0444">Lipid biosynthesis</keyword>
<comment type="catalytic activity">
    <reaction evidence="37">
        <text>3-oxodecanoyl-[ACP] + NADPH + H(+) = (3R)-hydroxydecanoyl-[ACP] + NADP(+)</text>
        <dbReference type="Rhea" id="RHEA:41856"/>
        <dbReference type="Rhea" id="RHEA-COMP:9637"/>
        <dbReference type="Rhea" id="RHEA-COMP:9638"/>
        <dbReference type="ChEBI" id="CHEBI:15378"/>
        <dbReference type="ChEBI" id="CHEBI:57783"/>
        <dbReference type="ChEBI" id="CHEBI:58349"/>
        <dbReference type="ChEBI" id="CHEBI:78464"/>
        <dbReference type="ChEBI" id="CHEBI:78466"/>
    </reaction>
    <physiologicalReaction direction="left-to-right" evidence="37">
        <dbReference type="Rhea" id="RHEA:41857"/>
    </physiologicalReaction>
</comment>
<evidence type="ECO:0000256" key="45">
    <source>
        <dbReference type="ARBA" id="ARBA00048051"/>
    </source>
</evidence>
<dbReference type="CDD" id="cd05195">
    <property type="entry name" value="enoyl_red"/>
    <property type="match status" value="1"/>
</dbReference>
<dbReference type="SUPFAM" id="SSF53901">
    <property type="entry name" value="Thiolase-like"/>
    <property type="match status" value="2"/>
</dbReference>
<dbReference type="PROSITE" id="PS52019">
    <property type="entry name" value="PKS_MFAS_DH"/>
    <property type="match status" value="1"/>
</dbReference>
<evidence type="ECO:0000256" key="41">
    <source>
        <dbReference type="ARBA" id="ARBA00047810"/>
    </source>
</evidence>
<dbReference type="EC" id="1.3.1.39" evidence="2"/>
<evidence type="ECO:0000256" key="29">
    <source>
        <dbReference type="ARBA" id="ARBA00023399"/>
    </source>
</evidence>
<dbReference type="InterPro" id="IPR016035">
    <property type="entry name" value="Acyl_Trfase/lysoPLipase"/>
</dbReference>
<evidence type="ECO:0000256" key="25">
    <source>
        <dbReference type="ARBA" id="ARBA00023373"/>
    </source>
</evidence>
<dbReference type="GO" id="GO:0004316">
    <property type="term" value="F:3-oxoacyl-[acyl-carrier-protein] reductase (NADPH) activity"/>
    <property type="evidence" value="ECO:0007669"/>
    <property type="project" value="UniProtKB-EC"/>
</dbReference>
<evidence type="ECO:0000256" key="16">
    <source>
        <dbReference type="ARBA" id="ARBA00022898"/>
    </source>
</evidence>
<dbReference type="Pfam" id="PF13489">
    <property type="entry name" value="Methyltransf_23"/>
    <property type="match status" value="1"/>
</dbReference>
<evidence type="ECO:0000256" key="7">
    <source>
        <dbReference type="ARBA" id="ARBA00018769"/>
    </source>
</evidence>
<comment type="catalytic activity">
    <reaction evidence="31">
        <text>(3R)-hydroxybutanoyl-[ACP] = (2E)-butenoyl-[ACP] + H2O</text>
        <dbReference type="Rhea" id="RHEA:41808"/>
        <dbReference type="Rhea" id="RHEA-COMP:9626"/>
        <dbReference type="Rhea" id="RHEA-COMP:9627"/>
        <dbReference type="ChEBI" id="CHEBI:15377"/>
        <dbReference type="ChEBI" id="CHEBI:78451"/>
        <dbReference type="ChEBI" id="CHEBI:78453"/>
    </reaction>
    <physiologicalReaction direction="left-to-right" evidence="31">
        <dbReference type="Rhea" id="RHEA:41809"/>
    </physiologicalReaction>
</comment>
<dbReference type="SUPFAM" id="SSF47336">
    <property type="entry name" value="ACP-like"/>
    <property type="match status" value="1"/>
</dbReference>
<dbReference type="FunFam" id="3.90.180.10:FF:000015">
    <property type="entry name" value="Fatty acid synthase"/>
    <property type="match status" value="1"/>
</dbReference>
<dbReference type="SUPFAM" id="SSF55048">
    <property type="entry name" value="Probable ACP-binding domain of malonyl-CoA ACP transacylase"/>
    <property type="match status" value="1"/>
</dbReference>
<dbReference type="Pfam" id="PF16197">
    <property type="entry name" value="KAsynt_C_assoc"/>
    <property type="match status" value="1"/>
</dbReference>
<dbReference type="FunFam" id="3.40.50.720:FF:000209">
    <property type="entry name" value="Polyketide synthase Pks12"/>
    <property type="match status" value="1"/>
</dbReference>
<evidence type="ECO:0000256" key="44">
    <source>
        <dbReference type="ARBA" id="ARBA00047961"/>
    </source>
</evidence>
<dbReference type="Pfam" id="PF02801">
    <property type="entry name" value="Ketoacyl-synt_C"/>
    <property type="match status" value="1"/>
</dbReference>
<dbReference type="SMART" id="SM00823">
    <property type="entry name" value="PKS_PP"/>
    <property type="match status" value="1"/>
</dbReference>
<comment type="catalytic activity">
    <reaction evidence="24">
        <text>(3R)-hydroxydodecanoyl-[ACP] = (2E)-dodecenoyl-[ACP] + H2O</text>
        <dbReference type="Rhea" id="RHEA:41876"/>
        <dbReference type="Rhea" id="RHEA-COMP:9642"/>
        <dbReference type="Rhea" id="RHEA-COMP:9643"/>
        <dbReference type="ChEBI" id="CHEBI:15377"/>
        <dbReference type="ChEBI" id="CHEBI:78470"/>
        <dbReference type="ChEBI" id="CHEBI:78472"/>
    </reaction>
    <physiologicalReaction direction="left-to-right" evidence="24">
        <dbReference type="Rhea" id="RHEA:41877"/>
    </physiologicalReaction>
</comment>
<dbReference type="GO" id="GO:0019171">
    <property type="term" value="F:(3R)-hydroxyacyl-[acyl-carrier-protein] dehydratase activity"/>
    <property type="evidence" value="ECO:0007669"/>
    <property type="project" value="UniProtKB-EC"/>
</dbReference>
<keyword evidence="16" id="KW-0663">Pyridoxal phosphate</keyword>
<dbReference type="InterPro" id="IPR036291">
    <property type="entry name" value="NAD(P)-bd_dom_sf"/>
</dbReference>
<evidence type="ECO:0000256" key="13">
    <source>
        <dbReference type="ARBA" id="ARBA00022801"/>
    </source>
</evidence>
<dbReference type="Gene3D" id="3.40.50.1820">
    <property type="entry name" value="alpha/beta hydrolase"/>
    <property type="match status" value="2"/>
</dbReference>
<dbReference type="InterPro" id="IPR016039">
    <property type="entry name" value="Thiolase-like"/>
</dbReference>
<dbReference type="SUPFAM" id="SSF53335">
    <property type="entry name" value="S-adenosyl-L-methionine-dependent methyltransferases"/>
    <property type="match status" value="1"/>
</dbReference>
<comment type="catalytic activity">
    <reaction evidence="57">
        <text>(2E)-tetradecenoyl-[ACP] + NADPH + H(+) = tetradecanoyl-[ACP] + NADP(+)</text>
        <dbReference type="Rhea" id="RHEA:41896"/>
        <dbReference type="Rhea" id="RHEA-COMP:9647"/>
        <dbReference type="Rhea" id="RHEA-COMP:9648"/>
        <dbReference type="ChEBI" id="CHEBI:15378"/>
        <dbReference type="ChEBI" id="CHEBI:57783"/>
        <dbReference type="ChEBI" id="CHEBI:58349"/>
        <dbReference type="ChEBI" id="CHEBI:78475"/>
        <dbReference type="ChEBI" id="CHEBI:78477"/>
    </reaction>
    <physiologicalReaction direction="left-to-right" evidence="57">
        <dbReference type="Rhea" id="RHEA:41897"/>
    </physiologicalReaction>
</comment>
<evidence type="ECO:0000256" key="54">
    <source>
        <dbReference type="ARBA" id="ARBA00048935"/>
    </source>
</evidence>
<dbReference type="InterPro" id="IPR009081">
    <property type="entry name" value="PP-bd_ACP"/>
</dbReference>
<dbReference type="Gene3D" id="3.40.366.10">
    <property type="entry name" value="Malonyl-Coenzyme A Acyl Carrier Protein, domain 2"/>
    <property type="match status" value="1"/>
</dbReference>
<evidence type="ECO:0000256" key="3">
    <source>
        <dbReference type="ARBA" id="ARBA00012480"/>
    </source>
</evidence>
<dbReference type="SMART" id="SM00822">
    <property type="entry name" value="PKS_KR"/>
    <property type="match status" value="1"/>
</dbReference>
<comment type="function">
    <text evidence="32">Fatty acid synthetase is a multifunctional enzyme that catalyzes the de novo biosynthesis of long-chain saturated fatty acids starting from acetyl-CoA and malonyl-CoA in the presence of NADPH. This multifunctional protein contains 7 catalytic activities and a site for the binding of the prosthetic group 4'-phosphopantetheine of the acyl carrier protein ([ACP]) domain.</text>
</comment>
<evidence type="ECO:0000256" key="40">
    <source>
        <dbReference type="ARBA" id="ARBA00047578"/>
    </source>
</evidence>
<evidence type="ECO:0000256" key="62">
    <source>
        <dbReference type="ARBA" id="ARBA00049521"/>
    </source>
</evidence>
<keyword evidence="17" id="KW-0007">Acetylation</keyword>
<dbReference type="SMART" id="SM00826">
    <property type="entry name" value="PKS_DH"/>
    <property type="match status" value="1"/>
</dbReference>
<comment type="catalytic activity">
    <reaction evidence="39">
        <text>(2E)-butenoyl-[ACP] + NADPH + H(+) = butanoyl-[ACP] + NADP(+)</text>
        <dbReference type="Rhea" id="RHEA:41812"/>
        <dbReference type="Rhea" id="RHEA-COMP:9627"/>
        <dbReference type="Rhea" id="RHEA-COMP:9628"/>
        <dbReference type="ChEBI" id="CHEBI:15378"/>
        <dbReference type="ChEBI" id="CHEBI:57783"/>
        <dbReference type="ChEBI" id="CHEBI:58349"/>
        <dbReference type="ChEBI" id="CHEBI:78453"/>
        <dbReference type="ChEBI" id="CHEBI:78454"/>
    </reaction>
    <physiologicalReaction direction="left-to-right" evidence="39">
        <dbReference type="Rhea" id="RHEA:41813"/>
    </physiologicalReaction>
</comment>
<comment type="catalytic activity">
    <reaction evidence="40">
        <text>dodecanoyl-[ACP] + malonyl-[ACP] + H(+) = 3-oxotetradecanoyl-[ACP] + holo-[ACP] + CO2</text>
        <dbReference type="Rhea" id="RHEA:41884"/>
        <dbReference type="Rhea" id="RHEA-COMP:9623"/>
        <dbReference type="Rhea" id="RHEA-COMP:9644"/>
        <dbReference type="Rhea" id="RHEA-COMP:9645"/>
        <dbReference type="Rhea" id="RHEA-COMP:9685"/>
        <dbReference type="ChEBI" id="CHEBI:15378"/>
        <dbReference type="ChEBI" id="CHEBI:16526"/>
        <dbReference type="ChEBI" id="CHEBI:64479"/>
        <dbReference type="ChEBI" id="CHEBI:65264"/>
        <dbReference type="ChEBI" id="CHEBI:78449"/>
        <dbReference type="ChEBI" id="CHEBI:78473"/>
    </reaction>
    <physiologicalReaction direction="left-to-right" evidence="40">
        <dbReference type="Rhea" id="RHEA:41885"/>
    </physiologicalReaction>
</comment>
<evidence type="ECO:0000256" key="1">
    <source>
        <dbReference type="ARBA" id="ARBA00005189"/>
    </source>
</evidence>
<evidence type="ECO:0000256" key="52">
    <source>
        <dbReference type="ARBA" id="ARBA00048691"/>
    </source>
</evidence>
<evidence type="ECO:0000256" key="18">
    <source>
        <dbReference type="ARBA" id="ARBA00023002"/>
    </source>
</evidence>
<dbReference type="CDD" id="cd00833">
    <property type="entry name" value="PKS"/>
    <property type="match status" value="1"/>
</dbReference>
<keyword evidence="8" id="KW-0596">Phosphopantetheine</keyword>
<dbReference type="InterPro" id="IPR029058">
    <property type="entry name" value="AB_hydrolase_fold"/>
</dbReference>
<keyword evidence="21" id="KW-0275">Fatty acid biosynthesis</keyword>
<comment type="catalytic activity">
    <reaction evidence="34">
        <text>3-oxooctadecanoyl-[ACP] + NADPH + H(+) = (3R)-hydroxyoctadecanoyl-[ACP] + NADP(+)</text>
        <dbReference type="Rhea" id="RHEA:41920"/>
        <dbReference type="Rhea" id="RHEA-COMP:9653"/>
        <dbReference type="Rhea" id="RHEA-COMP:9654"/>
        <dbReference type="ChEBI" id="CHEBI:15378"/>
        <dbReference type="ChEBI" id="CHEBI:57783"/>
        <dbReference type="ChEBI" id="CHEBI:58349"/>
        <dbReference type="ChEBI" id="CHEBI:78487"/>
        <dbReference type="ChEBI" id="CHEBI:78488"/>
    </reaction>
    <physiologicalReaction direction="left-to-right" evidence="34">
        <dbReference type="Rhea" id="RHEA:41921"/>
    </physiologicalReaction>
</comment>
<dbReference type="Gene3D" id="3.40.50.150">
    <property type="entry name" value="Vaccinia Virus protein VP39"/>
    <property type="match status" value="1"/>
</dbReference>
<comment type="catalytic activity">
    <reaction evidence="42">
        <text>(2E)-hexenoyl-[ACP] + NADPH + H(+) = hexanoyl-[ACP] + NADP(+)</text>
        <dbReference type="Rhea" id="RHEA:41832"/>
        <dbReference type="Rhea" id="RHEA-COMP:9631"/>
        <dbReference type="Rhea" id="RHEA-COMP:9632"/>
        <dbReference type="ChEBI" id="CHEBI:15378"/>
        <dbReference type="ChEBI" id="CHEBI:57783"/>
        <dbReference type="ChEBI" id="CHEBI:58349"/>
        <dbReference type="ChEBI" id="CHEBI:78458"/>
        <dbReference type="ChEBI" id="CHEBI:78459"/>
    </reaction>
    <physiologicalReaction direction="left-to-right" evidence="42">
        <dbReference type="Rhea" id="RHEA:41833"/>
    </physiologicalReaction>
</comment>
<feature type="domain" description="Ketosynthase family 3 (KS3)" evidence="66">
    <location>
        <begin position="1"/>
        <end position="260"/>
    </location>
</feature>
<evidence type="ECO:0000256" key="20">
    <source>
        <dbReference type="ARBA" id="ARBA00023098"/>
    </source>
</evidence>
<dbReference type="Pfam" id="PF21149">
    <property type="entry name" value="FAS_pseudo-KR"/>
    <property type="match status" value="1"/>
</dbReference>
<comment type="catalytic activity">
    <reaction evidence="47">
        <text>tetradecanoyl-[ACP] + H2O = tetradecanoate + holo-[ACP] + H(+)</text>
        <dbReference type="Rhea" id="RHEA:30123"/>
        <dbReference type="Rhea" id="RHEA-COMP:9648"/>
        <dbReference type="Rhea" id="RHEA-COMP:9685"/>
        <dbReference type="ChEBI" id="CHEBI:15377"/>
        <dbReference type="ChEBI" id="CHEBI:15378"/>
        <dbReference type="ChEBI" id="CHEBI:30807"/>
        <dbReference type="ChEBI" id="CHEBI:64479"/>
        <dbReference type="ChEBI" id="CHEBI:78477"/>
        <dbReference type="EC" id="3.1.2.14"/>
    </reaction>
    <physiologicalReaction direction="left-to-right" evidence="47">
        <dbReference type="Rhea" id="RHEA:30124"/>
    </physiologicalReaction>
</comment>
<dbReference type="PROSITE" id="PS52004">
    <property type="entry name" value="KS3_2"/>
    <property type="match status" value="1"/>
</dbReference>
<dbReference type="SUPFAM" id="SSF50129">
    <property type="entry name" value="GroES-like"/>
    <property type="match status" value="1"/>
</dbReference>
<dbReference type="EC" id="2.3.1.41" evidence="6"/>
<evidence type="ECO:0000313" key="68">
    <source>
        <dbReference type="EMBL" id="KAK2192292.1"/>
    </source>
</evidence>
<keyword evidence="18" id="KW-0560">Oxidoreductase</keyword>
<feature type="domain" description="Carrier" evidence="65">
    <location>
        <begin position="1998"/>
        <end position="2078"/>
    </location>
</feature>
<dbReference type="Pfam" id="PF00109">
    <property type="entry name" value="ketoacyl-synt"/>
    <property type="match status" value="1"/>
</dbReference>
<dbReference type="InterPro" id="IPR014031">
    <property type="entry name" value="Ketoacyl_synth_C"/>
</dbReference>
<dbReference type="Pfam" id="PF13602">
    <property type="entry name" value="ADH_zinc_N_2"/>
    <property type="match status" value="1"/>
</dbReference>
<feature type="domain" description="PKS/mFAS DH" evidence="67">
    <location>
        <begin position="704"/>
        <end position="978"/>
    </location>
</feature>
<dbReference type="GO" id="GO:0016297">
    <property type="term" value="F:fatty acyl-[ACP] hydrolase activity"/>
    <property type="evidence" value="ECO:0007669"/>
    <property type="project" value="UniProtKB-EC"/>
</dbReference>
<comment type="catalytic activity">
    <reaction evidence="52">
        <text>holo-[ACP] + acetyl-CoA = acetyl-[ACP] + CoA</text>
        <dbReference type="Rhea" id="RHEA:41788"/>
        <dbReference type="Rhea" id="RHEA-COMP:9621"/>
        <dbReference type="Rhea" id="RHEA-COMP:9685"/>
        <dbReference type="ChEBI" id="CHEBI:57287"/>
        <dbReference type="ChEBI" id="CHEBI:57288"/>
        <dbReference type="ChEBI" id="CHEBI:64479"/>
        <dbReference type="ChEBI" id="CHEBI:78446"/>
        <dbReference type="EC" id="2.3.1.38"/>
    </reaction>
    <physiologicalReaction direction="left-to-right" evidence="52">
        <dbReference type="Rhea" id="RHEA:41789"/>
    </physiologicalReaction>
</comment>
<keyword evidence="20" id="KW-0443">Lipid metabolism</keyword>
<dbReference type="Pfam" id="PF00698">
    <property type="entry name" value="Acyl_transf_1"/>
    <property type="match status" value="1"/>
</dbReference>
<dbReference type="InterPro" id="IPR020806">
    <property type="entry name" value="PKS_PP-bd"/>
</dbReference>
<gene>
    <name evidence="68" type="ORF">NP493_35g05037</name>
</gene>
<proteinExistence type="predicted"/>
<comment type="catalytic activity">
    <reaction evidence="53">
        <text>hexadecanoyl-[ACP] + H2O = hexadecanoate + holo-[ACP] + H(+)</text>
        <dbReference type="Rhea" id="RHEA:41932"/>
        <dbReference type="Rhea" id="RHEA-COMP:9652"/>
        <dbReference type="Rhea" id="RHEA-COMP:9685"/>
        <dbReference type="ChEBI" id="CHEBI:7896"/>
        <dbReference type="ChEBI" id="CHEBI:15377"/>
        <dbReference type="ChEBI" id="CHEBI:15378"/>
        <dbReference type="ChEBI" id="CHEBI:64479"/>
        <dbReference type="ChEBI" id="CHEBI:78483"/>
        <dbReference type="EC" id="3.1.2.14"/>
    </reaction>
    <physiologicalReaction direction="left-to-right" evidence="53">
        <dbReference type="Rhea" id="RHEA:41933"/>
    </physiologicalReaction>
</comment>
<evidence type="ECO:0000256" key="60">
    <source>
        <dbReference type="ARBA" id="ARBA00049422"/>
    </source>
</evidence>
<comment type="catalytic activity">
    <reaction evidence="63">
        <text>octanoyl-[ACP] + malonyl-[ACP] + H(+) = 3-oxodecanoyl-[ACP] + holo-[ACP] + CO2</text>
        <dbReference type="Rhea" id="RHEA:41852"/>
        <dbReference type="Rhea" id="RHEA-COMP:9623"/>
        <dbReference type="Rhea" id="RHEA-COMP:9636"/>
        <dbReference type="Rhea" id="RHEA-COMP:9637"/>
        <dbReference type="Rhea" id="RHEA-COMP:9685"/>
        <dbReference type="ChEBI" id="CHEBI:15378"/>
        <dbReference type="ChEBI" id="CHEBI:16526"/>
        <dbReference type="ChEBI" id="CHEBI:64479"/>
        <dbReference type="ChEBI" id="CHEBI:78449"/>
        <dbReference type="ChEBI" id="CHEBI:78463"/>
        <dbReference type="ChEBI" id="CHEBI:78464"/>
    </reaction>
    <physiologicalReaction direction="left-to-right" evidence="63">
        <dbReference type="Rhea" id="RHEA:41853"/>
    </physiologicalReaction>
</comment>
<evidence type="ECO:0000256" key="59">
    <source>
        <dbReference type="ARBA" id="ARBA00049414"/>
    </source>
</evidence>
<dbReference type="EC" id="3.1.2.14" evidence="3"/>
<protein>
    <recommendedName>
        <fullName evidence="7">Fatty acid synthase</fullName>
        <ecNumber evidence="5">1.1.1.100</ecNumber>
        <ecNumber evidence="2">1.3.1.39</ecNumber>
        <ecNumber evidence="6">2.3.1.41</ecNumber>
        <ecNumber evidence="4">2.3.1.85</ecNumber>
        <ecNumber evidence="3">3.1.2.14</ecNumber>
    </recommendedName>
</protein>
<comment type="catalytic activity">
    <reaction evidence="36">
        <text>a (3R)-hydroxyacyl-[ACP] + NADP(+) = a 3-oxoacyl-[ACP] + NADPH + H(+)</text>
        <dbReference type="Rhea" id="RHEA:17397"/>
        <dbReference type="Rhea" id="RHEA-COMP:9916"/>
        <dbReference type="Rhea" id="RHEA-COMP:9945"/>
        <dbReference type="ChEBI" id="CHEBI:15378"/>
        <dbReference type="ChEBI" id="CHEBI:57783"/>
        <dbReference type="ChEBI" id="CHEBI:58349"/>
        <dbReference type="ChEBI" id="CHEBI:78776"/>
        <dbReference type="ChEBI" id="CHEBI:78827"/>
        <dbReference type="EC" id="1.1.1.100"/>
    </reaction>
    <physiologicalReaction direction="right-to-left" evidence="36">
        <dbReference type="Rhea" id="RHEA:17399"/>
    </physiologicalReaction>
</comment>
<evidence type="ECO:0000256" key="35">
    <source>
        <dbReference type="ARBA" id="ARBA00047394"/>
    </source>
</evidence>
<evidence type="ECO:0000259" key="66">
    <source>
        <dbReference type="PROSITE" id="PS52004"/>
    </source>
</evidence>
<evidence type="ECO:0000256" key="8">
    <source>
        <dbReference type="ARBA" id="ARBA00022450"/>
    </source>
</evidence>
<evidence type="ECO:0000256" key="37">
    <source>
        <dbReference type="ARBA" id="ARBA00047440"/>
    </source>
</evidence>
<comment type="catalytic activity">
    <reaction evidence="43">
        <text>3-oxobutanoyl-[ACP] + NADPH + H(+) = (3R)-hydroxybutanoyl-[ACP] + NADP(+)</text>
        <dbReference type="Rhea" id="RHEA:41804"/>
        <dbReference type="Rhea" id="RHEA-COMP:9625"/>
        <dbReference type="Rhea" id="RHEA-COMP:9626"/>
        <dbReference type="ChEBI" id="CHEBI:15378"/>
        <dbReference type="ChEBI" id="CHEBI:57783"/>
        <dbReference type="ChEBI" id="CHEBI:58349"/>
        <dbReference type="ChEBI" id="CHEBI:78450"/>
        <dbReference type="ChEBI" id="CHEBI:78451"/>
    </reaction>
    <physiologicalReaction direction="left-to-right" evidence="43">
        <dbReference type="Rhea" id="RHEA:41805"/>
    </physiologicalReaction>
</comment>
<evidence type="ECO:0000256" key="38">
    <source>
        <dbReference type="ARBA" id="ARBA00047451"/>
    </source>
</evidence>
<evidence type="ECO:0000256" key="48">
    <source>
        <dbReference type="ARBA" id="ARBA00048420"/>
    </source>
</evidence>
<dbReference type="Gene3D" id="3.30.70.3290">
    <property type="match status" value="1"/>
</dbReference>
<comment type="catalytic activity">
    <reaction evidence="25">
        <text>(3R)-hydroxyhexanoyl-[ACP] = (2E)-hexenoyl-[ACP] + H2O</text>
        <dbReference type="Rhea" id="RHEA:41828"/>
        <dbReference type="Rhea" id="RHEA-COMP:9630"/>
        <dbReference type="Rhea" id="RHEA-COMP:9631"/>
        <dbReference type="ChEBI" id="CHEBI:15377"/>
        <dbReference type="ChEBI" id="CHEBI:78457"/>
        <dbReference type="ChEBI" id="CHEBI:78458"/>
    </reaction>
    <physiologicalReaction direction="left-to-right" evidence="25">
        <dbReference type="Rhea" id="RHEA:41829"/>
    </physiologicalReaction>
</comment>
<comment type="catalytic activity">
    <reaction evidence="38">
        <text>tetradecanoyl-[ACP] + malonyl-[ACP] + H(+) = 3-oxohexadecanoyl-[ACP] + holo-[ACP] + CO2</text>
        <dbReference type="Rhea" id="RHEA:41900"/>
        <dbReference type="Rhea" id="RHEA-COMP:9623"/>
        <dbReference type="Rhea" id="RHEA-COMP:9648"/>
        <dbReference type="Rhea" id="RHEA-COMP:9649"/>
        <dbReference type="Rhea" id="RHEA-COMP:9685"/>
        <dbReference type="ChEBI" id="CHEBI:15378"/>
        <dbReference type="ChEBI" id="CHEBI:16526"/>
        <dbReference type="ChEBI" id="CHEBI:64479"/>
        <dbReference type="ChEBI" id="CHEBI:78449"/>
        <dbReference type="ChEBI" id="CHEBI:78477"/>
        <dbReference type="ChEBI" id="CHEBI:78478"/>
    </reaction>
    <physiologicalReaction direction="left-to-right" evidence="38">
        <dbReference type="Rhea" id="RHEA:41901"/>
    </physiologicalReaction>
</comment>
<comment type="catalytic activity">
    <reaction evidence="45">
        <text>hexadecanoyl-[ACP] + malonyl-[ACP] + H(+) = 3-oxooctadecanoyl-[ACP] + holo-[ACP] + CO2</text>
        <dbReference type="Rhea" id="RHEA:41916"/>
        <dbReference type="Rhea" id="RHEA-COMP:9623"/>
        <dbReference type="Rhea" id="RHEA-COMP:9652"/>
        <dbReference type="Rhea" id="RHEA-COMP:9653"/>
        <dbReference type="Rhea" id="RHEA-COMP:9685"/>
        <dbReference type="ChEBI" id="CHEBI:15378"/>
        <dbReference type="ChEBI" id="CHEBI:16526"/>
        <dbReference type="ChEBI" id="CHEBI:64479"/>
        <dbReference type="ChEBI" id="CHEBI:78449"/>
        <dbReference type="ChEBI" id="CHEBI:78483"/>
        <dbReference type="ChEBI" id="CHEBI:78487"/>
    </reaction>
    <physiologicalReaction direction="left-to-right" evidence="45">
        <dbReference type="Rhea" id="RHEA:41917"/>
    </physiologicalReaction>
</comment>
<dbReference type="CDD" id="cd08954">
    <property type="entry name" value="KR_1_FAS_SDR_x"/>
    <property type="match status" value="1"/>
</dbReference>
<evidence type="ECO:0000256" key="31">
    <source>
        <dbReference type="ARBA" id="ARBA00023402"/>
    </source>
</evidence>
<evidence type="ECO:0000259" key="65">
    <source>
        <dbReference type="PROSITE" id="PS50075"/>
    </source>
</evidence>
<dbReference type="InterPro" id="IPR014030">
    <property type="entry name" value="Ketoacyl_synth_N"/>
</dbReference>
<evidence type="ECO:0000256" key="15">
    <source>
        <dbReference type="ARBA" id="ARBA00022857"/>
    </source>
</evidence>
<comment type="catalytic activity">
    <reaction evidence="41">
        <text>(2E)-hexadecenoyl-[ACP] + NADPH + H(+) = hexadecanoyl-[ACP] + NADP(+)</text>
        <dbReference type="Rhea" id="RHEA:41912"/>
        <dbReference type="Rhea" id="RHEA-COMP:9651"/>
        <dbReference type="Rhea" id="RHEA-COMP:9652"/>
        <dbReference type="ChEBI" id="CHEBI:15378"/>
        <dbReference type="ChEBI" id="CHEBI:57783"/>
        <dbReference type="ChEBI" id="CHEBI:58349"/>
        <dbReference type="ChEBI" id="CHEBI:78481"/>
        <dbReference type="ChEBI" id="CHEBI:78483"/>
    </reaction>
    <physiologicalReaction direction="left-to-right" evidence="41">
        <dbReference type="Rhea" id="RHEA:41913"/>
    </physiologicalReaction>
</comment>
<dbReference type="SMART" id="SM00827">
    <property type="entry name" value="PKS_AT"/>
    <property type="match status" value="1"/>
</dbReference>
<keyword evidence="12" id="KW-0702">S-nitrosylation</keyword>
<accession>A0AAD9PCM8</accession>
<evidence type="ECO:0000256" key="6">
    <source>
        <dbReference type="ARBA" id="ARBA00013191"/>
    </source>
</evidence>
<keyword evidence="22" id="KW-0511">Multifunctional enzyme</keyword>
<evidence type="ECO:0000256" key="26">
    <source>
        <dbReference type="ARBA" id="ARBA00023388"/>
    </source>
</evidence>
<dbReference type="InterPro" id="IPR036736">
    <property type="entry name" value="ACP-like_sf"/>
</dbReference>
<evidence type="ECO:0000313" key="69">
    <source>
        <dbReference type="Proteomes" id="UP001209878"/>
    </source>
</evidence>
<dbReference type="FunFam" id="3.40.366.10:FF:000005">
    <property type="entry name" value="Fatty acid synthase"/>
    <property type="match status" value="1"/>
</dbReference>
<evidence type="ECO:0000256" key="27">
    <source>
        <dbReference type="ARBA" id="ARBA00023394"/>
    </source>
</evidence>
<dbReference type="InterPro" id="IPR013968">
    <property type="entry name" value="PKS_KR"/>
</dbReference>
<keyword evidence="11" id="KW-0808">Transferase</keyword>
<dbReference type="InterPro" id="IPR049900">
    <property type="entry name" value="PKS_mFAS_DH"/>
</dbReference>
<comment type="catalytic activity">
    <reaction evidence="33">
        <text>acetyl-CoA + n malonyl-CoA + 2n NADPH + 2n H(+) = a long-chain fatty acid + (n+1) CoA + n CO2 + 2n NADP(+).</text>
        <dbReference type="EC" id="2.3.1.85"/>
    </reaction>
</comment>
<comment type="pathway">
    <text evidence="1">Lipid metabolism.</text>
</comment>
<evidence type="ECO:0000256" key="23">
    <source>
        <dbReference type="ARBA" id="ARBA00023332"/>
    </source>
</evidence>
<comment type="catalytic activity">
    <reaction evidence="29">
        <text>(3R)-hydroxyoctadecanoyl-[ACP] = (2E)-octadecenoyl-[ACP] + H2O</text>
        <dbReference type="Rhea" id="RHEA:41924"/>
        <dbReference type="Rhea" id="RHEA-COMP:9654"/>
        <dbReference type="Rhea" id="RHEA-COMP:9655"/>
        <dbReference type="ChEBI" id="CHEBI:15377"/>
        <dbReference type="ChEBI" id="CHEBI:78488"/>
        <dbReference type="ChEBI" id="CHEBI:78489"/>
    </reaction>
    <physiologicalReaction direction="left-to-right" evidence="29">
        <dbReference type="Rhea" id="RHEA:41925"/>
    </physiologicalReaction>
</comment>
<dbReference type="GO" id="GO:0006633">
    <property type="term" value="P:fatty acid biosynthetic process"/>
    <property type="evidence" value="ECO:0007669"/>
    <property type="project" value="UniProtKB-KW"/>
</dbReference>
<keyword evidence="14" id="KW-0276">Fatty acid metabolism</keyword>
<dbReference type="InterPro" id="IPR050091">
    <property type="entry name" value="PKS_NRPS_Biosynth_Enz"/>
</dbReference>
<dbReference type="SUPFAM" id="SSF53474">
    <property type="entry name" value="alpha/beta-Hydrolases"/>
    <property type="match status" value="1"/>
</dbReference>
<dbReference type="Pfam" id="PF00550">
    <property type="entry name" value="PP-binding"/>
    <property type="match status" value="1"/>
</dbReference>
<evidence type="ECO:0000256" key="22">
    <source>
        <dbReference type="ARBA" id="ARBA00023268"/>
    </source>
</evidence>
<evidence type="ECO:0000256" key="34">
    <source>
        <dbReference type="ARBA" id="ARBA00047300"/>
    </source>
</evidence>
<evidence type="ECO:0000256" key="46">
    <source>
        <dbReference type="ARBA" id="ARBA00048281"/>
    </source>
</evidence>
<comment type="catalytic activity">
    <reaction evidence="48">
        <text>(2E)-octenoyl-[ACP] + NADPH + H(+) = octanoyl-[ACP] + NADP(+)</text>
        <dbReference type="Rhea" id="RHEA:41848"/>
        <dbReference type="Rhea" id="RHEA-COMP:9635"/>
        <dbReference type="Rhea" id="RHEA-COMP:9636"/>
        <dbReference type="ChEBI" id="CHEBI:15378"/>
        <dbReference type="ChEBI" id="CHEBI:57783"/>
        <dbReference type="ChEBI" id="CHEBI:58349"/>
        <dbReference type="ChEBI" id="CHEBI:78462"/>
        <dbReference type="ChEBI" id="CHEBI:78463"/>
    </reaction>
    <physiologicalReaction direction="left-to-right" evidence="48">
        <dbReference type="Rhea" id="RHEA:41849"/>
    </physiologicalReaction>
</comment>
<dbReference type="Pfam" id="PF08659">
    <property type="entry name" value="KR"/>
    <property type="match status" value="1"/>
</dbReference>
<dbReference type="InterPro" id="IPR011032">
    <property type="entry name" value="GroES-like_sf"/>
</dbReference>
<dbReference type="EC" id="1.1.1.100" evidence="5"/>
<evidence type="ECO:0000256" key="32">
    <source>
        <dbReference type="ARBA" id="ARBA00023442"/>
    </source>
</evidence>
<dbReference type="InterPro" id="IPR049391">
    <property type="entry name" value="FAS_pseudo-KR"/>
</dbReference>
<dbReference type="InterPro" id="IPR049552">
    <property type="entry name" value="PKS_DH_N"/>
</dbReference>
<comment type="catalytic activity">
    <reaction evidence="55">
        <text>(2E)-octadecenoyl-[ACP] + NADPH + H(+) = octadecanoyl-[ACP] + NADP(+)</text>
        <dbReference type="Rhea" id="RHEA:41928"/>
        <dbReference type="Rhea" id="RHEA-COMP:9655"/>
        <dbReference type="Rhea" id="RHEA-COMP:9656"/>
        <dbReference type="ChEBI" id="CHEBI:15378"/>
        <dbReference type="ChEBI" id="CHEBI:57783"/>
        <dbReference type="ChEBI" id="CHEBI:58349"/>
        <dbReference type="ChEBI" id="CHEBI:78489"/>
        <dbReference type="ChEBI" id="CHEBI:78495"/>
    </reaction>
    <physiologicalReaction direction="left-to-right" evidence="55">
        <dbReference type="Rhea" id="RHEA:41929"/>
    </physiologicalReaction>
</comment>
<dbReference type="GO" id="GO:0141148">
    <property type="term" value="F:enoyl-[acyl-carrier-protein] reductase (NADPH) activity"/>
    <property type="evidence" value="ECO:0007669"/>
    <property type="project" value="UniProtKB-EC"/>
</dbReference>
<dbReference type="InterPro" id="IPR020807">
    <property type="entry name" value="PKS_DH"/>
</dbReference>
<comment type="catalytic activity">
    <reaction evidence="30">
        <text>(3R)-hydroxyhexadecanoyl-[ACP] = (2E)-hexadecenoyl-[ACP] + H2O</text>
        <dbReference type="Rhea" id="RHEA:41908"/>
        <dbReference type="Rhea" id="RHEA-COMP:9650"/>
        <dbReference type="Rhea" id="RHEA-COMP:9651"/>
        <dbReference type="ChEBI" id="CHEBI:15377"/>
        <dbReference type="ChEBI" id="CHEBI:78480"/>
        <dbReference type="ChEBI" id="CHEBI:78481"/>
    </reaction>
    <physiologicalReaction direction="left-to-right" evidence="30">
        <dbReference type="Rhea" id="RHEA:41909"/>
    </physiologicalReaction>
</comment>
<comment type="catalytic activity">
    <reaction evidence="61">
        <text>butanoyl-[ACP] + malonyl-[ACP] + H(+) = 3-oxohexanoyl-[ACP] + holo-[ACP] + CO2</text>
        <dbReference type="Rhea" id="RHEA:41820"/>
        <dbReference type="Rhea" id="RHEA-COMP:9623"/>
        <dbReference type="Rhea" id="RHEA-COMP:9628"/>
        <dbReference type="Rhea" id="RHEA-COMP:9629"/>
        <dbReference type="Rhea" id="RHEA-COMP:9685"/>
        <dbReference type="ChEBI" id="CHEBI:15378"/>
        <dbReference type="ChEBI" id="CHEBI:16526"/>
        <dbReference type="ChEBI" id="CHEBI:64479"/>
        <dbReference type="ChEBI" id="CHEBI:78449"/>
        <dbReference type="ChEBI" id="CHEBI:78454"/>
        <dbReference type="ChEBI" id="CHEBI:78456"/>
    </reaction>
    <physiologicalReaction direction="left-to-right" evidence="61">
        <dbReference type="Rhea" id="RHEA:41821"/>
    </physiologicalReaction>
</comment>
<dbReference type="Gene3D" id="3.90.180.10">
    <property type="entry name" value="Medium-chain alcohol dehydrogenases, catalytic domain"/>
    <property type="match status" value="1"/>
</dbReference>
<comment type="catalytic activity">
    <reaction evidence="28">
        <text>(3R)-hydroxytetradecanoyl-[ACP] = (2E)-tetradecenoyl-[ACP] + H2O</text>
        <dbReference type="Rhea" id="RHEA:41892"/>
        <dbReference type="Rhea" id="RHEA-COMP:9646"/>
        <dbReference type="Rhea" id="RHEA-COMP:9647"/>
        <dbReference type="ChEBI" id="CHEBI:15377"/>
        <dbReference type="ChEBI" id="CHEBI:78474"/>
        <dbReference type="ChEBI" id="CHEBI:78475"/>
    </reaction>
    <physiologicalReaction direction="left-to-right" evidence="28">
        <dbReference type="Rhea" id="RHEA:41893"/>
    </physiologicalReaction>
</comment>
<dbReference type="InterPro" id="IPR042104">
    <property type="entry name" value="PKS_dehydratase_sf"/>
</dbReference>
<comment type="catalytic activity">
    <reaction evidence="44">
        <text>acetyl-[ACP] + malonyl-[ACP] + H(+) = 3-oxobutanoyl-[ACP] + holo-[ACP] + CO2</text>
        <dbReference type="Rhea" id="RHEA:41800"/>
        <dbReference type="Rhea" id="RHEA-COMP:9621"/>
        <dbReference type="Rhea" id="RHEA-COMP:9623"/>
        <dbReference type="Rhea" id="RHEA-COMP:9625"/>
        <dbReference type="Rhea" id="RHEA-COMP:9685"/>
        <dbReference type="ChEBI" id="CHEBI:15378"/>
        <dbReference type="ChEBI" id="CHEBI:16526"/>
        <dbReference type="ChEBI" id="CHEBI:64479"/>
        <dbReference type="ChEBI" id="CHEBI:78446"/>
        <dbReference type="ChEBI" id="CHEBI:78449"/>
        <dbReference type="ChEBI" id="CHEBI:78450"/>
    </reaction>
    <physiologicalReaction direction="left-to-right" evidence="44">
        <dbReference type="Rhea" id="RHEA:41801"/>
    </physiologicalReaction>
</comment>
<evidence type="ECO:0000256" key="17">
    <source>
        <dbReference type="ARBA" id="ARBA00022990"/>
    </source>
</evidence>
<keyword evidence="69" id="KW-1185">Reference proteome</keyword>
<dbReference type="SMART" id="SM00829">
    <property type="entry name" value="PKS_ER"/>
    <property type="match status" value="1"/>
</dbReference>
<dbReference type="PANTHER" id="PTHR43775:SF7">
    <property type="entry name" value="FATTY ACID SYNTHASE"/>
    <property type="match status" value="1"/>
</dbReference>
<dbReference type="Pfam" id="PF00975">
    <property type="entry name" value="Thioesterase"/>
    <property type="match status" value="1"/>
</dbReference>
<comment type="catalytic activity">
    <reaction evidence="59">
        <text>3-oxohexadecanoyl-[ACP] + NADPH + H(+) = (3R)-hydroxyhexadecanoyl-[ACP] + NADP(+)</text>
        <dbReference type="Rhea" id="RHEA:41904"/>
        <dbReference type="Rhea" id="RHEA-COMP:9649"/>
        <dbReference type="Rhea" id="RHEA-COMP:9650"/>
        <dbReference type="ChEBI" id="CHEBI:15378"/>
        <dbReference type="ChEBI" id="CHEBI:57783"/>
        <dbReference type="ChEBI" id="CHEBI:58349"/>
        <dbReference type="ChEBI" id="CHEBI:78478"/>
        <dbReference type="ChEBI" id="CHEBI:78480"/>
    </reaction>
    <physiologicalReaction direction="left-to-right" evidence="59">
        <dbReference type="Rhea" id="RHEA:41905"/>
    </physiologicalReaction>
</comment>
<dbReference type="InterPro" id="IPR029063">
    <property type="entry name" value="SAM-dependent_MTases_sf"/>
</dbReference>
<evidence type="ECO:0000256" key="55">
    <source>
        <dbReference type="ARBA" id="ARBA00049019"/>
    </source>
</evidence>
<sequence length="2388" mass="259919">MHVAGPSYATDTACSSSLLALDQALHAIRSGQCEAAIVGGTSLCLKPHTTLQFQRLGMLSPGGACRSFDASGDGYCRSEAVVAVYLQKASAAKRIYATFIHSKTNSDGNKERGITFPSGEVQKALLLEVYKEAGVSPSEVAYVEAHGTGTKAGDPQEVNTVTDVFCSNGRKGPLLIGSTKSNMGHPEPASGLAALAKVLIAMEDGAIPANLHFTTPNPDIPGLSDGRLKVVTERTAWNGGYVAINSFGFGGSNVHALMQSNTKVPAAPHTAANAQRLCTYAGRTQQGLENTLTKMHTEHAHNVEAHALLQETSVMPASSHPYRGYTILNKEPAVQEVQQYTSAEKRPVWFVFAGMGTQWHGMGRDLMQLDVFHKSIMESDAVLQPHGVKLYDLLMTGDEDAFNDTLNSFVGIAAIQVALVAVLEAVGIKPDGIVGHSVGELGCAYADGGLTAEEAVLAAYWRGRCVTEANLPLGGMAAVGLTWDEAKARCPSGVVPACHNSIDTVTISGPAESVSQFVAQLKEEGVFAKEVKSAGVAFHSYYMQRTAPALKTALLKVIKENRVRTPRWVSSSIPEDRWDSELAKYSSADYHVNNLVSPVLFQEALQHVPAGAILIEIAPHCLLQAILKRSLSPDCLFVGLMKRNHADNVEYLLSSLGKVYMAGVNFNPLDLYPAVKMPVSRGTPMLSPLVQWDHEQPWDVPKAEQFIAGPGGSGGSISFEIDASAESEDSYIVGHKIDGRVLYPATGYLVLVWRAFAKINRQSYEQFPVAFEDVHIHRATIMPKTGTVTLDVSITPGTGMFELCEGGALVVSGRVFQPSDPIIDLPVCDPVERPQEAHLIRLTSGDVYKQLRLRGYDYGPTFQGILSASNKGDEGYLMWKDNWVTFLDTMLQIQILGTEGRGLRLPTRIRSIRIDPATHTDHVVQPSVHKLTSVLDACVAGGVQIIGLHATVAPRHQQQTAPVLEKFEFVPYNEDSVLADRDDLTEYSRLCKACIRRGLVQLLDNGVTEHLPNVDLFKRQLAKMKADDFADIDATIERLANDPKCVLATTLRQIFSQEKNDLFVENIRNMLASSRGSLAGDKLLGSASTDRMLKTCLDVVLENRGSTKLKVMEYGAGDSHVYQHAIPQLESQPMMQVDYTAIDADAKNLDVDHLENFNVKPMEWALSGSPPGGLGTADVVIACNVLHKEADVSTAISCLAALVKDGGFLLVQEPTTNFIIPLMLDALANKLDIADADTRTCGPFCDAVTWTNLLQSAGLEVVAQKSDGFLNTLFLCRKCATDASGQQQTIIDVSSVNFEWVEEVKSVLVSADDRPAGHNIWLKADRSNNGIIGMVNCLRQEPGGDKVRCIFDGSLDQSKPMPTLEGSLFETMVHRDLIMNIYRDGEWGSFRHIPLHRDGQRVTKRTEHAYVNVLTRGDLSSLKWIESPLKYFAPADHRNKELCSVYYTSLNFRDIMLATGKLPPDAIPGDIATKDCILGMEFSGRNPAGNRIMGLLAAKGLASSVDADRRFIWPVPDHWTLEQAASVPVVYSTVYYALVVRGRIKKGDRVLIHSGSGGVGQAAISVALHRGCEVYTTVGSKEKREYLKQRFPQLEDSHFANSRDKSFEWDILRATGGKGVNVVLNSLAEEKLQASVRLLAPHGQFLEIGKFDLSNDSRLGMALFLRNVTFHGILLDALFEEGNADWGPVAALVSEGIAEGAVQPLNTTVFDKDDIEDAFRYMAQGKHIGKVVIKVREEEKEKVVLPTRVHIDAIPRTTCHPHKTYIITGGLGGFGLELAGWLVDRGATNLVLTSRSGVRTGYQCLCIEQWRRSGVKVKVSTCNVKCRKETDQLIRDAAAMGPVGGVFHLAMVLQDGFMENQTREMFQKVGETKVAGTVNLDETTRRQCSSSLDWFVVFSSVSCGRGNAGQANYGFSNSFMERICEQRMHDGYPGLAVQWGAVGDVGIVLDTMGGNDTVVGGTLPQRITSCLAALDQFLNLSQPVVSSLVLAEKQSKGKGDTSDRASLVTSVAHILGIKDPSTTNPVTTLADLGLDSLMGVEVKQMLERDYDLVLPMKDIRQLTINKLNDIMSGSAADTSKKDSAGDSTSTQLMNDSGVSIRYDLSHIMPTETIVPMNEQPTDADSQPWFVMHSIEGVVLPLEAVMSHVKAPVYGLQCTADAPLTSVPDLAAFYIKAMKQVQPRPPYKLVGYSFGACIAFEMALQLQKETEGSVKVLTLLDGSHLYVASHTAHYKAKFTEGKRDEESEALVAFITQFTLVDYTKMSSKLQSQSDWKARLQVAIDYLFATNQFTNRGELELAAESFYKKLVIADKYKPDAMLSHPILLVTASSRHNNQDAIGADYGLSKVCSAPVSVETVEGDHESFILGKSALKVADIINKSLPTSGLD</sequence>
<dbReference type="GO" id="GO:0004315">
    <property type="term" value="F:3-oxoacyl-[acyl-carrier-protein] synthase activity"/>
    <property type="evidence" value="ECO:0007669"/>
    <property type="project" value="UniProtKB-EC"/>
</dbReference>
<dbReference type="InterPro" id="IPR001031">
    <property type="entry name" value="Thioesterase"/>
</dbReference>
<comment type="catalytic activity">
    <reaction evidence="58">
        <text>3-oxododecanoyl-[ACP] + NADPH + H(+) = (3R)-hydroxydodecanoyl-[ACP] + NADP(+)</text>
        <dbReference type="Rhea" id="RHEA:41872"/>
        <dbReference type="Rhea" id="RHEA-COMP:9641"/>
        <dbReference type="Rhea" id="RHEA-COMP:9642"/>
        <dbReference type="ChEBI" id="CHEBI:15378"/>
        <dbReference type="ChEBI" id="CHEBI:57783"/>
        <dbReference type="ChEBI" id="CHEBI:58349"/>
        <dbReference type="ChEBI" id="CHEBI:78469"/>
        <dbReference type="ChEBI" id="CHEBI:78470"/>
    </reaction>
    <physiologicalReaction direction="left-to-right" evidence="58">
        <dbReference type="Rhea" id="RHEA:41873"/>
    </physiologicalReaction>
</comment>
<comment type="catalytic activity">
    <reaction evidence="62">
        <text>(2E)-decenoyl-[ACP] + NADPH + H(+) = decanoyl-[ACP] + NADP(+)</text>
        <dbReference type="Rhea" id="RHEA:41864"/>
        <dbReference type="Rhea" id="RHEA-COMP:9639"/>
        <dbReference type="Rhea" id="RHEA-COMP:9640"/>
        <dbReference type="ChEBI" id="CHEBI:15378"/>
        <dbReference type="ChEBI" id="CHEBI:57783"/>
        <dbReference type="ChEBI" id="CHEBI:58349"/>
        <dbReference type="ChEBI" id="CHEBI:78467"/>
        <dbReference type="ChEBI" id="CHEBI:78468"/>
    </reaction>
    <physiologicalReaction direction="left-to-right" evidence="62">
        <dbReference type="Rhea" id="RHEA:41865"/>
    </physiologicalReaction>
</comment>
<comment type="catalytic activity">
    <reaction evidence="51">
        <text>a 2,3-saturated acyl-[ACP] + NADP(+) = a (2E)-enoyl-[ACP] + NADPH + H(+)</text>
        <dbReference type="Rhea" id="RHEA:22564"/>
        <dbReference type="Rhea" id="RHEA-COMP:9925"/>
        <dbReference type="Rhea" id="RHEA-COMP:9926"/>
        <dbReference type="ChEBI" id="CHEBI:15378"/>
        <dbReference type="ChEBI" id="CHEBI:57783"/>
        <dbReference type="ChEBI" id="CHEBI:58349"/>
        <dbReference type="ChEBI" id="CHEBI:78784"/>
        <dbReference type="ChEBI" id="CHEBI:78785"/>
        <dbReference type="EC" id="1.3.1.39"/>
    </reaction>
    <physiologicalReaction direction="right-to-left" evidence="51">
        <dbReference type="Rhea" id="RHEA:22566"/>
    </physiologicalReaction>
</comment>
<dbReference type="Proteomes" id="UP001209878">
    <property type="component" value="Unassembled WGS sequence"/>
</dbReference>
<dbReference type="InterPro" id="IPR016036">
    <property type="entry name" value="Malonyl_transacylase_ACP-bd"/>
</dbReference>
<evidence type="ECO:0000256" key="50">
    <source>
        <dbReference type="ARBA" id="ARBA00048571"/>
    </source>
</evidence>
<comment type="catalytic activity">
    <reaction evidence="27">
        <text>a (3R)-hydroxyacyl-[ACP] = a (2E)-enoyl-[ACP] + H2O</text>
        <dbReference type="Rhea" id="RHEA:13097"/>
        <dbReference type="Rhea" id="RHEA-COMP:9925"/>
        <dbReference type="Rhea" id="RHEA-COMP:9945"/>
        <dbReference type="ChEBI" id="CHEBI:15377"/>
        <dbReference type="ChEBI" id="CHEBI:78784"/>
        <dbReference type="ChEBI" id="CHEBI:78827"/>
        <dbReference type="EC" id="4.2.1.59"/>
    </reaction>
    <physiologicalReaction direction="left-to-right" evidence="27">
        <dbReference type="Rhea" id="RHEA:13098"/>
    </physiologicalReaction>
</comment>
<evidence type="ECO:0000256" key="39">
    <source>
        <dbReference type="ARBA" id="ARBA00047500"/>
    </source>
</evidence>
<reference evidence="68" key="1">
    <citation type="journal article" date="2023" name="Mol. Biol. Evol.">
        <title>Third-Generation Sequencing Reveals the Adaptive Role of the Epigenome in Three Deep-Sea Polychaetes.</title>
        <authorList>
            <person name="Perez M."/>
            <person name="Aroh O."/>
            <person name="Sun Y."/>
            <person name="Lan Y."/>
            <person name="Juniper S.K."/>
            <person name="Young C.R."/>
            <person name="Angers B."/>
            <person name="Qian P.Y."/>
        </authorList>
    </citation>
    <scope>NUCLEOTIDE SEQUENCE</scope>
    <source>
        <strain evidence="68">R07B-5</strain>
    </source>
</reference>
<dbReference type="InterPro" id="IPR014043">
    <property type="entry name" value="Acyl_transferase_dom"/>
</dbReference>
<evidence type="ECO:0000256" key="19">
    <source>
        <dbReference type="ARBA" id="ARBA00023027"/>
    </source>
</evidence>
<dbReference type="Gene3D" id="3.40.47.10">
    <property type="match status" value="1"/>
</dbReference>
<evidence type="ECO:0000256" key="57">
    <source>
        <dbReference type="ARBA" id="ARBA00049171"/>
    </source>
</evidence>
<comment type="catalytic activity">
    <reaction evidence="35">
        <text>hexanoyl-[ACP] + malonyl-[ACP] + H(+) = 3-oxooctanoyl-[ACP] + holo-[ACP] + CO2</text>
        <dbReference type="Rhea" id="RHEA:41836"/>
        <dbReference type="Rhea" id="RHEA-COMP:9623"/>
        <dbReference type="Rhea" id="RHEA-COMP:9632"/>
        <dbReference type="Rhea" id="RHEA-COMP:9633"/>
        <dbReference type="Rhea" id="RHEA-COMP:9685"/>
        <dbReference type="ChEBI" id="CHEBI:15378"/>
        <dbReference type="ChEBI" id="CHEBI:16526"/>
        <dbReference type="ChEBI" id="CHEBI:64479"/>
        <dbReference type="ChEBI" id="CHEBI:78449"/>
        <dbReference type="ChEBI" id="CHEBI:78459"/>
        <dbReference type="ChEBI" id="CHEBI:78460"/>
    </reaction>
    <physiologicalReaction direction="left-to-right" evidence="35">
        <dbReference type="Rhea" id="RHEA:41837"/>
    </physiologicalReaction>
</comment>
<evidence type="ECO:0000256" key="11">
    <source>
        <dbReference type="ARBA" id="ARBA00022679"/>
    </source>
</evidence>
<dbReference type="Gene3D" id="3.40.50.720">
    <property type="entry name" value="NAD(P)-binding Rossmann-like Domain"/>
    <property type="match status" value="1"/>
</dbReference>
<comment type="catalytic activity">
    <reaction evidence="26">
        <text>(3R)-hydroxydecanoyl-[ACP] = (2E)-decenoyl-[ACP] + H2O</text>
        <dbReference type="Rhea" id="RHEA:41860"/>
        <dbReference type="Rhea" id="RHEA-COMP:9638"/>
        <dbReference type="Rhea" id="RHEA-COMP:9639"/>
        <dbReference type="ChEBI" id="CHEBI:15377"/>
        <dbReference type="ChEBI" id="CHEBI:78466"/>
        <dbReference type="ChEBI" id="CHEBI:78467"/>
    </reaction>
    <physiologicalReaction direction="left-to-right" evidence="26">
        <dbReference type="Rhea" id="RHEA:41861"/>
    </physiologicalReaction>
</comment>
<dbReference type="FunFam" id="1.10.1200.10:FF:000013">
    <property type="entry name" value="Fatty acid synthase"/>
    <property type="match status" value="1"/>
</dbReference>
<dbReference type="PANTHER" id="PTHR43775">
    <property type="entry name" value="FATTY ACID SYNTHASE"/>
    <property type="match status" value="1"/>
</dbReference>
<dbReference type="SMART" id="SM00825">
    <property type="entry name" value="PKS_KS"/>
    <property type="match status" value="1"/>
</dbReference>
<evidence type="ECO:0000256" key="53">
    <source>
        <dbReference type="ARBA" id="ARBA00048704"/>
    </source>
</evidence>
<comment type="catalytic activity">
    <reaction evidence="50">
        <text>3-oxohexanoyl-[ACP] + NADPH + H(+) = (3R)-hydroxyhexanoyl-[ACP] + NADP(+)</text>
        <dbReference type="Rhea" id="RHEA:41824"/>
        <dbReference type="Rhea" id="RHEA-COMP:9629"/>
        <dbReference type="Rhea" id="RHEA-COMP:9630"/>
        <dbReference type="ChEBI" id="CHEBI:15378"/>
        <dbReference type="ChEBI" id="CHEBI:57783"/>
        <dbReference type="ChEBI" id="CHEBI:58349"/>
        <dbReference type="ChEBI" id="CHEBI:78456"/>
        <dbReference type="ChEBI" id="CHEBI:78457"/>
    </reaction>
    <physiologicalReaction direction="left-to-right" evidence="50">
        <dbReference type="Rhea" id="RHEA:41825"/>
    </physiologicalReaction>
</comment>
<evidence type="ECO:0000256" key="49">
    <source>
        <dbReference type="ARBA" id="ARBA00048506"/>
    </source>
</evidence>
<dbReference type="PROSITE" id="PS50075">
    <property type="entry name" value="CARRIER"/>
    <property type="match status" value="1"/>
</dbReference>
<evidence type="ECO:0000256" key="64">
    <source>
        <dbReference type="PROSITE-ProRule" id="PRU01363"/>
    </source>
</evidence>
<dbReference type="Gene3D" id="1.10.1200.10">
    <property type="entry name" value="ACP-like"/>
    <property type="match status" value="1"/>
</dbReference>
<evidence type="ECO:0000256" key="4">
    <source>
        <dbReference type="ARBA" id="ARBA00012873"/>
    </source>
</evidence>
<evidence type="ECO:0000256" key="9">
    <source>
        <dbReference type="ARBA" id="ARBA00022516"/>
    </source>
</evidence>
<dbReference type="GO" id="GO:0004312">
    <property type="term" value="F:fatty acid synthase activity"/>
    <property type="evidence" value="ECO:0007669"/>
    <property type="project" value="UniProtKB-EC"/>
</dbReference>
<evidence type="ECO:0000256" key="14">
    <source>
        <dbReference type="ARBA" id="ARBA00022832"/>
    </source>
</evidence>
<evidence type="ECO:0000256" key="56">
    <source>
        <dbReference type="ARBA" id="ARBA00049109"/>
    </source>
</evidence>
<evidence type="ECO:0000256" key="2">
    <source>
        <dbReference type="ARBA" id="ARBA00012004"/>
    </source>
</evidence>
<keyword evidence="10" id="KW-0597">Phosphoprotein</keyword>
<dbReference type="Pfam" id="PF21089">
    <property type="entry name" value="PKS_DH_N"/>
    <property type="match status" value="1"/>
</dbReference>
<evidence type="ECO:0000256" key="10">
    <source>
        <dbReference type="ARBA" id="ARBA00022553"/>
    </source>
</evidence>
<evidence type="ECO:0000259" key="67">
    <source>
        <dbReference type="PROSITE" id="PS52019"/>
    </source>
</evidence>
<comment type="catalytic activity">
    <reaction evidence="23">
        <text>(3R)-hydroxyoctanoyl-[ACP] = (2E)-octenoyl-[ACP] + H2O</text>
        <dbReference type="Rhea" id="RHEA:41844"/>
        <dbReference type="Rhea" id="RHEA-COMP:9634"/>
        <dbReference type="Rhea" id="RHEA-COMP:9635"/>
        <dbReference type="ChEBI" id="CHEBI:15377"/>
        <dbReference type="ChEBI" id="CHEBI:78461"/>
        <dbReference type="ChEBI" id="CHEBI:78462"/>
    </reaction>
    <physiologicalReaction direction="left-to-right" evidence="23">
        <dbReference type="Rhea" id="RHEA:41845"/>
    </physiologicalReaction>
</comment>
<dbReference type="InterPro" id="IPR020843">
    <property type="entry name" value="ER"/>
</dbReference>
<dbReference type="InterPro" id="IPR032821">
    <property type="entry name" value="PKS_assoc"/>
</dbReference>
<evidence type="ECO:0000256" key="63">
    <source>
        <dbReference type="ARBA" id="ARBA00049533"/>
    </source>
</evidence>
<evidence type="ECO:0000256" key="58">
    <source>
        <dbReference type="ARBA" id="ARBA00049263"/>
    </source>
</evidence>
<organism evidence="68 69">
    <name type="scientific">Ridgeia piscesae</name>
    <name type="common">Tubeworm</name>
    <dbReference type="NCBI Taxonomy" id="27915"/>
    <lineage>
        <taxon>Eukaryota</taxon>
        <taxon>Metazoa</taxon>
        <taxon>Spiralia</taxon>
        <taxon>Lophotrochozoa</taxon>
        <taxon>Annelida</taxon>
        <taxon>Polychaeta</taxon>
        <taxon>Sedentaria</taxon>
        <taxon>Canalipalpata</taxon>
        <taxon>Sabellida</taxon>
        <taxon>Siboglinidae</taxon>
        <taxon>Ridgeia</taxon>
    </lineage>
</organism>
<evidence type="ECO:0000256" key="28">
    <source>
        <dbReference type="ARBA" id="ARBA00023398"/>
    </source>
</evidence>
<comment type="catalytic activity">
    <reaction evidence="54">
        <text>3-oxotetradecanoyl-[ACP] + NADPH + H(+) = (3R)-hydroxytetradecanoyl-[ACP] + NADP(+)</text>
        <dbReference type="Rhea" id="RHEA:41888"/>
        <dbReference type="Rhea" id="RHEA-COMP:9645"/>
        <dbReference type="Rhea" id="RHEA-COMP:9646"/>
        <dbReference type="ChEBI" id="CHEBI:15378"/>
        <dbReference type="ChEBI" id="CHEBI:57783"/>
        <dbReference type="ChEBI" id="CHEBI:58349"/>
        <dbReference type="ChEBI" id="CHEBI:78473"/>
        <dbReference type="ChEBI" id="CHEBI:78474"/>
    </reaction>
    <physiologicalReaction direction="left-to-right" evidence="54">
        <dbReference type="Rhea" id="RHEA:41889"/>
    </physiologicalReaction>
</comment>
<dbReference type="EC" id="2.3.1.85" evidence="4"/>
<comment type="catalytic activity">
    <reaction evidence="49">
        <text>a fatty acyl-[ACP] + malonyl-[ACP] + H(+) = a 3-oxoacyl-[ACP] + holo-[ACP] + CO2</text>
        <dbReference type="Rhea" id="RHEA:22836"/>
        <dbReference type="Rhea" id="RHEA-COMP:9623"/>
        <dbReference type="Rhea" id="RHEA-COMP:9685"/>
        <dbReference type="Rhea" id="RHEA-COMP:9916"/>
        <dbReference type="Rhea" id="RHEA-COMP:14125"/>
        <dbReference type="ChEBI" id="CHEBI:15378"/>
        <dbReference type="ChEBI" id="CHEBI:16526"/>
        <dbReference type="ChEBI" id="CHEBI:64479"/>
        <dbReference type="ChEBI" id="CHEBI:78449"/>
        <dbReference type="ChEBI" id="CHEBI:78776"/>
        <dbReference type="ChEBI" id="CHEBI:138651"/>
        <dbReference type="EC" id="2.3.1.41"/>
    </reaction>
    <physiologicalReaction direction="left-to-right" evidence="49">
        <dbReference type="Rhea" id="RHEA:22837"/>
    </physiologicalReaction>
</comment>
<evidence type="ECO:0000256" key="61">
    <source>
        <dbReference type="ARBA" id="ARBA00049449"/>
    </source>
</evidence>
<evidence type="ECO:0000256" key="5">
    <source>
        <dbReference type="ARBA" id="ARBA00012948"/>
    </source>
</evidence>
<comment type="catalytic activity">
    <reaction evidence="56">
        <text>decanoyl-[ACP] + malonyl-[ACP] + H(+) = 3-oxododecanoyl-[ACP] + holo-[ACP] + CO2</text>
        <dbReference type="Rhea" id="RHEA:41868"/>
        <dbReference type="Rhea" id="RHEA-COMP:9623"/>
        <dbReference type="Rhea" id="RHEA-COMP:9640"/>
        <dbReference type="Rhea" id="RHEA-COMP:9641"/>
        <dbReference type="Rhea" id="RHEA-COMP:9685"/>
        <dbReference type="ChEBI" id="CHEBI:15378"/>
        <dbReference type="ChEBI" id="CHEBI:16526"/>
        <dbReference type="ChEBI" id="CHEBI:64479"/>
        <dbReference type="ChEBI" id="CHEBI:78449"/>
        <dbReference type="ChEBI" id="CHEBI:78468"/>
        <dbReference type="ChEBI" id="CHEBI:78469"/>
    </reaction>
    <physiologicalReaction direction="left-to-right" evidence="56">
        <dbReference type="Rhea" id="RHEA:41869"/>
    </physiologicalReaction>
</comment>
<evidence type="ECO:0000256" key="12">
    <source>
        <dbReference type="ARBA" id="ARBA00022799"/>
    </source>
</evidence>
<dbReference type="Gene3D" id="3.10.129.110">
    <property type="entry name" value="Polyketide synthase dehydratase"/>
    <property type="match status" value="1"/>
</dbReference>
<dbReference type="PROSITE" id="PS00606">
    <property type="entry name" value="KS3_1"/>
    <property type="match status" value="1"/>
</dbReference>
<comment type="caution">
    <text evidence="68">The sequence shown here is derived from an EMBL/GenBank/DDBJ whole genome shotgun (WGS) entry which is preliminary data.</text>
</comment>
<dbReference type="InterPro" id="IPR020841">
    <property type="entry name" value="PKS_Beta-ketoAc_synthase_dom"/>
</dbReference>
<dbReference type="InterPro" id="IPR057326">
    <property type="entry name" value="KR_dom"/>
</dbReference>
<dbReference type="SUPFAM" id="SSF51735">
    <property type="entry name" value="NAD(P)-binding Rossmann-fold domains"/>
    <property type="match status" value="2"/>
</dbReference>
<comment type="catalytic activity">
    <reaction evidence="46">
        <text>(2E)-dodecenoyl-[ACP] + NADPH + H(+) = dodecanoyl-[ACP] + NADP(+)</text>
        <dbReference type="Rhea" id="RHEA:41880"/>
        <dbReference type="Rhea" id="RHEA-COMP:9643"/>
        <dbReference type="Rhea" id="RHEA-COMP:9644"/>
        <dbReference type="ChEBI" id="CHEBI:15378"/>
        <dbReference type="ChEBI" id="CHEBI:57783"/>
        <dbReference type="ChEBI" id="CHEBI:58349"/>
        <dbReference type="ChEBI" id="CHEBI:65264"/>
        <dbReference type="ChEBI" id="CHEBI:78472"/>
    </reaction>
    <physiologicalReaction direction="left-to-right" evidence="46">
        <dbReference type="Rhea" id="RHEA:41881"/>
    </physiologicalReaction>
</comment>
<evidence type="ECO:0000256" key="51">
    <source>
        <dbReference type="ARBA" id="ARBA00048650"/>
    </source>
</evidence>
<evidence type="ECO:0000256" key="43">
    <source>
        <dbReference type="ARBA" id="ARBA00047953"/>
    </source>
</evidence>
<dbReference type="InterPro" id="IPR018201">
    <property type="entry name" value="Ketoacyl_synth_AS"/>
</dbReference>
<evidence type="ECO:0000256" key="33">
    <source>
        <dbReference type="ARBA" id="ARBA00044883"/>
    </source>
</evidence>
<keyword evidence="13" id="KW-0378">Hydrolase</keyword>
<evidence type="ECO:0000256" key="47">
    <source>
        <dbReference type="ARBA" id="ARBA00048289"/>
    </source>
</evidence>
<keyword evidence="19" id="KW-0520">NAD</keyword>
<feature type="active site" description="Proton acceptor; for dehydratase activity" evidence="64">
    <location>
        <position position="735"/>
    </location>
</feature>
<dbReference type="EMBL" id="JAODUO010000035">
    <property type="protein sequence ID" value="KAK2192292.1"/>
    <property type="molecule type" value="Genomic_DNA"/>
</dbReference>
<feature type="region of interest" description="N-terminal hotdog fold" evidence="64">
    <location>
        <begin position="704"/>
        <end position="822"/>
    </location>
</feature>
<dbReference type="InterPro" id="IPR001227">
    <property type="entry name" value="Ac_transferase_dom_sf"/>
</dbReference>